<keyword evidence="3" id="KW-1185">Reference proteome</keyword>
<evidence type="ECO:0000313" key="3">
    <source>
        <dbReference type="Proteomes" id="UP001595792"/>
    </source>
</evidence>
<dbReference type="Pfam" id="PF08818">
    <property type="entry name" value="DUF1801"/>
    <property type="match status" value="1"/>
</dbReference>
<dbReference type="SUPFAM" id="SSF159888">
    <property type="entry name" value="YdhG-like"/>
    <property type="match status" value="1"/>
</dbReference>
<sequence>MAEKLSNEQQVSFYIQNLNVQQREIVQTIRQIILNTDSEIAEQIKWNSPGFYYSGEMKPFDAKEYKRDLMVLNLHKGKIMLVLPTGAIIKDTSGLMEGKYTDGRRIIHFKDLDDVISKEKELQEVIKIWLSLIEK</sequence>
<dbReference type="Gene3D" id="3.90.1150.200">
    <property type="match status" value="1"/>
</dbReference>
<proteinExistence type="predicted"/>
<protein>
    <submittedName>
        <fullName evidence="2">DUF1801 domain-containing protein</fullName>
    </submittedName>
</protein>
<dbReference type="Proteomes" id="UP001595792">
    <property type="component" value="Unassembled WGS sequence"/>
</dbReference>
<evidence type="ECO:0000313" key="2">
    <source>
        <dbReference type="EMBL" id="MFC4195738.1"/>
    </source>
</evidence>
<reference evidence="3" key="1">
    <citation type="journal article" date="2019" name="Int. J. Syst. Evol. Microbiol.">
        <title>The Global Catalogue of Microorganisms (GCM) 10K type strain sequencing project: providing services to taxonomists for standard genome sequencing and annotation.</title>
        <authorList>
            <consortium name="The Broad Institute Genomics Platform"/>
            <consortium name="The Broad Institute Genome Sequencing Center for Infectious Disease"/>
            <person name="Wu L."/>
            <person name="Ma J."/>
        </authorList>
    </citation>
    <scope>NUCLEOTIDE SEQUENCE [LARGE SCALE GENOMIC DNA]</scope>
    <source>
        <strain evidence="3">CCM 8689</strain>
    </source>
</reference>
<name>A0ABV8NJ00_9SPHI</name>
<evidence type="ECO:0000259" key="1">
    <source>
        <dbReference type="Pfam" id="PF08818"/>
    </source>
</evidence>
<dbReference type="EMBL" id="JBHSBY010000021">
    <property type="protein sequence ID" value="MFC4195738.1"/>
    <property type="molecule type" value="Genomic_DNA"/>
</dbReference>
<dbReference type="InterPro" id="IPR014922">
    <property type="entry name" value="YdhG-like"/>
</dbReference>
<feature type="domain" description="YdhG-like" evidence="1">
    <location>
        <begin position="22"/>
        <end position="127"/>
    </location>
</feature>
<dbReference type="RefSeq" id="WP_378959053.1">
    <property type="nucleotide sequence ID" value="NZ_JBHRXC010000001.1"/>
</dbReference>
<accession>A0ABV8NJ00</accession>
<comment type="caution">
    <text evidence="2">The sequence shown here is derived from an EMBL/GenBank/DDBJ whole genome shotgun (WGS) entry which is preliminary data.</text>
</comment>
<gene>
    <name evidence="2" type="ORF">ACFOUY_03395</name>
</gene>
<organism evidence="2 3">
    <name type="scientific">Pedobacter jamesrossensis</name>
    <dbReference type="NCBI Taxonomy" id="1908238"/>
    <lineage>
        <taxon>Bacteria</taxon>
        <taxon>Pseudomonadati</taxon>
        <taxon>Bacteroidota</taxon>
        <taxon>Sphingobacteriia</taxon>
        <taxon>Sphingobacteriales</taxon>
        <taxon>Sphingobacteriaceae</taxon>
        <taxon>Pedobacter</taxon>
    </lineage>
</organism>